<evidence type="ECO:0000256" key="4">
    <source>
        <dbReference type="ARBA" id="ARBA00023125"/>
    </source>
</evidence>
<sequence length="735" mass="79661">MAQPPEPFPLRLQSSLDSVPVEPRVQPELDALALKHYHHGQAQQQQQDRQPSGLSQASDAPSTNGNSGANSIVRRSERTPDVAIGKATSNGVSAVNTSPDHHASVAALIGSPQDTHGTRSEAQHNRDALAPKPPDMSNPQPPPRPARQPMTYASSVSYPPAGVPSVSHYAYPPQTIQTADPYRPTPTTLPSMRTLDHGQPQAQPPHGLSLSAHMAAPMTPAPAPVPMAYYAVHPHAHVYGLSDPNAMRFPLGPNMGHDPRIAMSGGRHKKEIKRRTKTGCLTCRKRRIKCDEAHPTCNNCKKSKRECLGYDPIFKQQQGPAAIQPAPAGNQPPGPTTVVSAPTVPSSSAAHHSYQTTYPHSIPSSLPPDLAISTTAQNIKTEPVYLYSTAIDPALQGSDAASVTGTRASRYQQDNTVAGAEQGAGDFNHLRAKKMKVDELVALGGAAPQPPSSPPPAHVLDEITKLYYEVYVPGLTSFFETRWYDFANTRATTTNAAAMLHSNQHLIPLFASFVQTIYKIQSTDPVDMLHAGHLETCVVWKLACLPLSAPLSQNQQHQGPAPAGDDELWEARGRLHVFETLVAGETLAMIPLPPPHAGITNTSRRNQVEFWYQLAKYLLQDHASASPGDVSVRESCLKVMRSRLDGRENRDVLYSIAVLREYTAHWDASWNEQTVPSHLDESDSRCKLAVATRFIRGESTSTGGTTNVVRRFADLACRAFVRPGVNVDKSRGGRG</sequence>
<evidence type="ECO:0000256" key="7">
    <source>
        <dbReference type="SAM" id="MobiDB-lite"/>
    </source>
</evidence>
<dbReference type="PANTHER" id="PTHR36206:SF13">
    <property type="entry name" value="TRANSCRIPTIONAL REGULATORY PROTEIN MOC3"/>
    <property type="match status" value="1"/>
</dbReference>
<dbReference type="SMART" id="SM00066">
    <property type="entry name" value="GAL4"/>
    <property type="match status" value="1"/>
</dbReference>
<feature type="domain" description="Zn(2)-C6 fungal-type" evidence="8">
    <location>
        <begin position="279"/>
        <end position="307"/>
    </location>
</feature>
<dbReference type="PROSITE" id="PS00463">
    <property type="entry name" value="ZN2_CY6_FUNGAL_1"/>
    <property type="match status" value="1"/>
</dbReference>
<dbReference type="InterPro" id="IPR036864">
    <property type="entry name" value="Zn2-C6_fun-type_DNA-bd_sf"/>
</dbReference>
<feature type="region of interest" description="Disordered" evidence="7">
    <location>
        <begin position="1"/>
        <end position="99"/>
    </location>
</feature>
<dbReference type="Proteomes" id="UP001304895">
    <property type="component" value="Unassembled WGS sequence"/>
</dbReference>
<evidence type="ECO:0000256" key="3">
    <source>
        <dbReference type="ARBA" id="ARBA00023015"/>
    </source>
</evidence>
<comment type="caution">
    <text evidence="9">The sequence shown here is derived from an EMBL/GenBank/DDBJ whole genome shotgun (WGS) entry which is preliminary data.</text>
</comment>
<organism evidence="9 10">
    <name type="scientific">Trichocladium antarcticum</name>
    <dbReference type="NCBI Taxonomy" id="1450529"/>
    <lineage>
        <taxon>Eukaryota</taxon>
        <taxon>Fungi</taxon>
        <taxon>Dikarya</taxon>
        <taxon>Ascomycota</taxon>
        <taxon>Pezizomycotina</taxon>
        <taxon>Sordariomycetes</taxon>
        <taxon>Sordariomycetidae</taxon>
        <taxon>Sordariales</taxon>
        <taxon>Chaetomiaceae</taxon>
        <taxon>Trichocladium</taxon>
    </lineage>
</organism>
<keyword evidence="5" id="KW-0804">Transcription</keyword>
<dbReference type="CDD" id="cd00067">
    <property type="entry name" value="GAL4"/>
    <property type="match status" value="1"/>
</dbReference>
<keyword evidence="4" id="KW-0238">DNA-binding</keyword>
<dbReference type="GO" id="GO:0008270">
    <property type="term" value="F:zinc ion binding"/>
    <property type="evidence" value="ECO:0007669"/>
    <property type="project" value="InterPro"/>
</dbReference>
<evidence type="ECO:0000256" key="6">
    <source>
        <dbReference type="ARBA" id="ARBA00023242"/>
    </source>
</evidence>
<dbReference type="Gene3D" id="4.10.240.10">
    <property type="entry name" value="Zn(2)-C6 fungal-type DNA-binding domain"/>
    <property type="match status" value="1"/>
</dbReference>
<dbReference type="InterPro" id="IPR052360">
    <property type="entry name" value="Transcr_Regulatory_Proteins"/>
</dbReference>
<feature type="region of interest" description="Disordered" evidence="7">
    <location>
        <begin position="111"/>
        <end position="157"/>
    </location>
</feature>
<feature type="region of interest" description="Disordered" evidence="7">
    <location>
        <begin position="322"/>
        <end position="362"/>
    </location>
</feature>
<evidence type="ECO:0000256" key="5">
    <source>
        <dbReference type="ARBA" id="ARBA00023163"/>
    </source>
</evidence>
<proteinExistence type="predicted"/>
<dbReference type="GO" id="GO:0003677">
    <property type="term" value="F:DNA binding"/>
    <property type="evidence" value="ECO:0007669"/>
    <property type="project" value="UniProtKB-KW"/>
</dbReference>
<reference evidence="9" key="2">
    <citation type="submission" date="2023-05" db="EMBL/GenBank/DDBJ databases">
        <authorList>
            <consortium name="Lawrence Berkeley National Laboratory"/>
            <person name="Steindorff A."/>
            <person name="Hensen N."/>
            <person name="Bonometti L."/>
            <person name="Westerberg I."/>
            <person name="Brannstrom I.O."/>
            <person name="Guillou S."/>
            <person name="Cros-Aarteil S."/>
            <person name="Calhoun S."/>
            <person name="Haridas S."/>
            <person name="Kuo A."/>
            <person name="Mondo S."/>
            <person name="Pangilinan J."/>
            <person name="Riley R."/>
            <person name="Labutti K."/>
            <person name="Andreopoulos B."/>
            <person name="Lipzen A."/>
            <person name="Chen C."/>
            <person name="Yanf M."/>
            <person name="Daum C."/>
            <person name="Ng V."/>
            <person name="Clum A."/>
            <person name="Ohm R."/>
            <person name="Martin F."/>
            <person name="Silar P."/>
            <person name="Natvig D."/>
            <person name="Lalanne C."/>
            <person name="Gautier V."/>
            <person name="Ament-Velasquez S.L."/>
            <person name="Kruys A."/>
            <person name="Hutchinson M.I."/>
            <person name="Powell A.J."/>
            <person name="Barry K."/>
            <person name="Miller A.N."/>
            <person name="Grigoriev I.V."/>
            <person name="Debuchy R."/>
            <person name="Gladieux P."/>
            <person name="Thoren M.H."/>
            <person name="Johannesson H."/>
        </authorList>
    </citation>
    <scope>NUCLEOTIDE SEQUENCE</scope>
    <source>
        <strain evidence="9">CBS 123565</strain>
    </source>
</reference>
<feature type="compositionally biased region" description="Basic and acidic residues" evidence="7">
    <location>
        <begin position="116"/>
        <end position="129"/>
    </location>
</feature>
<dbReference type="PANTHER" id="PTHR36206">
    <property type="entry name" value="ASPERCRYPTIN BIOSYNTHESIS CLUSTER-SPECIFIC TRANSCRIPTION REGULATOR ATNN-RELATED"/>
    <property type="match status" value="1"/>
</dbReference>
<dbReference type="Pfam" id="PF00172">
    <property type="entry name" value="Zn_clus"/>
    <property type="match status" value="1"/>
</dbReference>
<keyword evidence="6" id="KW-0539">Nucleus</keyword>
<feature type="compositionally biased region" description="Low complexity" evidence="7">
    <location>
        <begin position="41"/>
        <end position="50"/>
    </location>
</feature>
<evidence type="ECO:0000313" key="9">
    <source>
        <dbReference type="EMBL" id="KAK4130616.1"/>
    </source>
</evidence>
<protein>
    <recommendedName>
        <fullName evidence="8">Zn(2)-C6 fungal-type domain-containing protein</fullName>
    </recommendedName>
</protein>
<feature type="compositionally biased region" description="Pro residues" evidence="7">
    <location>
        <begin position="131"/>
        <end position="146"/>
    </location>
</feature>
<dbReference type="SUPFAM" id="SSF57701">
    <property type="entry name" value="Zn2/Cys6 DNA-binding domain"/>
    <property type="match status" value="1"/>
</dbReference>
<evidence type="ECO:0000259" key="8">
    <source>
        <dbReference type="PROSITE" id="PS50048"/>
    </source>
</evidence>
<feature type="compositionally biased region" description="Polar residues" evidence="7">
    <location>
        <begin position="353"/>
        <end position="362"/>
    </location>
</feature>
<keyword evidence="10" id="KW-1185">Reference proteome</keyword>
<keyword evidence="2" id="KW-0862">Zinc</keyword>
<reference evidence="9" key="1">
    <citation type="journal article" date="2023" name="Mol. Phylogenet. Evol.">
        <title>Genome-scale phylogeny and comparative genomics of the fungal order Sordariales.</title>
        <authorList>
            <person name="Hensen N."/>
            <person name="Bonometti L."/>
            <person name="Westerberg I."/>
            <person name="Brannstrom I.O."/>
            <person name="Guillou S."/>
            <person name="Cros-Aarteil S."/>
            <person name="Calhoun S."/>
            <person name="Haridas S."/>
            <person name="Kuo A."/>
            <person name="Mondo S."/>
            <person name="Pangilinan J."/>
            <person name="Riley R."/>
            <person name="LaButti K."/>
            <person name="Andreopoulos B."/>
            <person name="Lipzen A."/>
            <person name="Chen C."/>
            <person name="Yan M."/>
            <person name="Daum C."/>
            <person name="Ng V."/>
            <person name="Clum A."/>
            <person name="Steindorff A."/>
            <person name="Ohm R.A."/>
            <person name="Martin F."/>
            <person name="Silar P."/>
            <person name="Natvig D.O."/>
            <person name="Lalanne C."/>
            <person name="Gautier V."/>
            <person name="Ament-Velasquez S.L."/>
            <person name="Kruys A."/>
            <person name="Hutchinson M.I."/>
            <person name="Powell A.J."/>
            <person name="Barry K."/>
            <person name="Miller A.N."/>
            <person name="Grigoriev I.V."/>
            <person name="Debuchy R."/>
            <person name="Gladieux P."/>
            <person name="Hiltunen Thoren M."/>
            <person name="Johannesson H."/>
        </authorList>
    </citation>
    <scope>NUCLEOTIDE SEQUENCE</scope>
    <source>
        <strain evidence="9">CBS 123565</strain>
    </source>
</reference>
<feature type="region of interest" description="Disordered" evidence="7">
    <location>
        <begin position="175"/>
        <end position="208"/>
    </location>
</feature>
<name>A0AAN6UDK5_9PEZI</name>
<dbReference type="PROSITE" id="PS50048">
    <property type="entry name" value="ZN2_CY6_FUNGAL_2"/>
    <property type="match status" value="1"/>
</dbReference>
<evidence type="ECO:0000313" key="10">
    <source>
        <dbReference type="Proteomes" id="UP001304895"/>
    </source>
</evidence>
<feature type="compositionally biased region" description="Polar residues" evidence="7">
    <location>
        <begin position="87"/>
        <end position="98"/>
    </location>
</feature>
<dbReference type="EMBL" id="MU853433">
    <property type="protein sequence ID" value="KAK4130616.1"/>
    <property type="molecule type" value="Genomic_DNA"/>
</dbReference>
<evidence type="ECO:0000256" key="2">
    <source>
        <dbReference type="ARBA" id="ARBA00022833"/>
    </source>
</evidence>
<dbReference type="GO" id="GO:0000981">
    <property type="term" value="F:DNA-binding transcription factor activity, RNA polymerase II-specific"/>
    <property type="evidence" value="ECO:0007669"/>
    <property type="project" value="InterPro"/>
</dbReference>
<feature type="compositionally biased region" description="Polar residues" evidence="7">
    <location>
        <begin position="52"/>
        <end position="70"/>
    </location>
</feature>
<keyword evidence="3" id="KW-0805">Transcription regulation</keyword>
<feature type="compositionally biased region" description="Low complexity" evidence="7">
    <location>
        <begin position="336"/>
        <end position="350"/>
    </location>
</feature>
<evidence type="ECO:0000256" key="1">
    <source>
        <dbReference type="ARBA" id="ARBA00022723"/>
    </source>
</evidence>
<dbReference type="InterPro" id="IPR001138">
    <property type="entry name" value="Zn2Cys6_DnaBD"/>
</dbReference>
<gene>
    <name evidence="9" type="ORF">BT67DRAFT_410362</name>
</gene>
<accession>A0AAN6UDK5</accession>
<keyword evidence="1" id="KW-0479">Metal-binding</keyword>
<dbReference type="AlphaFoldDB" id="A0AAN6UDK5"/>